<dbReference type="Proteomes" id="UP000224634">
    <property type="component" value="Unassembled WGS sequence"/>
</dbReference>
<gene>
    <name evidence="2" type="ORF">AJ80_00458</name>
</gene>
<keyword evidence="3" id="KW-1185">Reference proteome</keyword>
<dbReference type="AlphaFoldDB" id="A0A2B7Z454"/>
<accession>A0A2B7Z454</accession>
<proteinExistence type="predicted"/>
<comment type="caution">
    <text evidence="2">The sequence shown here is derived from an EMBL/GenBank/DDBJ whole genome shotgun (WGS) entry which is preliminary data.</text>
</comment>
<organism evidence="2 3">
    <name type="scientific">Polytolypa hystricis (strain UAMH7299)</name>
    <dbReference type="NCBI Taxonomy" id="1447883"/>
    <lineage>
        <taxon>Eukaryota</taxon>
        <taxon>Fungi</taxon>
        <taxon>Dikarya</taxon>
        <taxon>Ascomycota</taxon>
        <taxon>Pezizomycotina</taxon>
        <taxon>Eurotiomycetes</taxon>
        <taxon>Eurotiomycetidae</taxon>
        <taxon>Onygenales</taxon>
        <taxon>Onygenales incertae sedis</taxon>
        <taxon>Polytolypa</taxon>
    </lineage>
</organism>
<feature type="transmembrane region" description="Helical" evidence="1">
    <location>
        <begin position="112"/>
        <end position="135"/>
    </location>
</feature>
<name>A0A2B7Z454_POLH7</name>
<evidence type="ECO:0000313" key="2">
    <source>
        <dbReference type="EMBL" id="PGH27908.1"/>
    </source>
</evidence>
<protein>
    <submittedName>
        <fullName evidence="2">Uncharacterized protein</fullName>
    </submittedName>
</protein>
<evidence type="ECO:0000313" key="3">
    <source>
        <dbReference type="Proteomes" id="UP000224634"/>
    </source>
</evidence>
<reference evidence="2 3" key="1">
    <citation type="submission" date="2017-10" db="EMBL/GenBank/DDBJ databases">
        <title>Comparative genomics in systemic dimorphic fungi from Ajellomycetaceae.</title>
        <authorList>
            <person name="Munoz J.F."/>
            <person name="Mcewen J.G."/>
            <person name="Clay O.K."/>
            <person name="Cuomo C.A."/>
        </authorList>
    </citation>
    <scope>NUCLEOTIDE SEQUENCE [LARGE SCALE GENOMIC DNA]</scope>
    <source>
        <strain evidence="2 3">UAMH7299</strain>
    </source>
</reference>
<keyword evidence="1" id="KW-0812">Transmembrane</keyword>
<dbReference type="OrthoDB" id="4343792at2759"/>
<sequence>MRSLPLAWLSEWAPFQLDALGLVTVFGAKEMNTSIGNLVHSWATDWLPVLGSYAVANNEIAQPEPGFVLYNITDGIMATDVSSWFTRWLMSFPLTYTATTIRLGMDGRPRPALHWAGAMAIGFSTTAVLLVFTIITDDAWGIANVAAMAFSVLLRQLMASQLRSSIDKTIENLQDDPGADVKIFLTLPNGKAVTILGSRQIVVNCILTDARPVSPRYYYLMRVASWAVFGAHAITLGMSTLFNQIFSVVALLLGTYLTAAHVGDSREAIGTRLRLEVDMGDPAWFRPPAYARLNMSPAEEEHMVHWSMMPQRSNTWWWERYRRNQLSILQQAECQPSNPAAREVRSTKGRV</sequence>
<dbReference type="EMBL" id="PDNA01000003">
    <property type="protein sequence ID" value="PGH27908.1"/>
    <property type="molecule type" value="Genomic_DNA"/>
</dbReference>
<keyword evidence="1" id="KW-0472">Membrane</keyword>
<keyword evidence="1" id="KW-1133">Transmembrane helix</keyword>
<evidence type="ECO:0000256" key="1">
    <source>
        <dbReference type="SAM" id="Phobius"/>
    </source>
</evidence>